<protein>
    <submittedName>
        <fullName evidence="2">Uncharacterized protein</fullName>
    </submittedName>
</protein>
<evidence type="ECO:0000313" key="2">
    <source>
        <dbReference type="EMBL" id="SLM33135.1"/>
    </source>
</evidence>
<accession>A0A1W1HL30</accession>
<dbReference type="EMBL" id="FWEV01000337">
    <property type="protein sequence ID" value="SLM33135.1"/>
    <property type="molecule type" value="Genomic_DNA"/>
</dbReference>
<organism evidence="2 3">
    <name type="scientific">Desulfamplus magnetovallimortis</name>
    <dbReference type="NCBI Taxonomy" id="1246637"/>
    <lineage>
        <taxon>Bacteria</taxon>
        <taxon>Pseudomonadati</taxon>
        <taxon>Thermodesulfobacteriota</taxon>
        <taxon>Desulfobacteria</taxon>
        <taxon>Desulfobacterales</taxon>
        <taxon>Desulfobacteraceae</taxon>
        <taxon>Desulfamplus</taxon>
    </lineage>
</organism>
<evidence type="ECO:0000313" key="3">
    <source>
        <dbReference type="Proteomes" id="UP000191931"/>
    </source>
</evidence>
<reference evidence="2 3" key="1">
    <citation type="submission" date="2017-03" db="EMBL/GenBank/DDBJ databases">
        <authorList>
            <person name="Afonso C.L."/>
            <person name="Miller P.J."/>
            <person name="Scott M.A."/>
            <person name="Spackman E."/>
            <person name="Goraichik I."/>
            <person name="Dimitrov K.M."/>
            <person name="Suarez D.L."/>
            <person name="Swayne D.E."/>
        </authorList>
    </citation>
    <scope>NUCLEOTIDE SEQUENCE [LARGE SCALE GENOMIC DNA]</scope>
    <source>
        <strain evidence="2">PRJEB14757</strain>
    </source>
</reference>
<feature type="transmembrane region" description="Helical" evidence="1">
    <location>
        <begin position="6"/>
        <end position="26"/>
    </location>
</feature>
<keyword evidence="1" id="KW-0812">Transmembrane</keyword>
<dbReference type="AlphaFoldDB" id="A0A1W1HL30"/>
<evidence type="ECO:0000256" key="1">
    <source>
        <dbReference type="SAM" id="Phobius"/>
    </source>
</evidence>
<proteinExistence type="predicted"/>
<gene>
    <name evidence="2" type="ORF">MTBBW1_900002</name>
</gene>
<dbReference type="Proteomes" id="UP000191931">
    <property type="component" value="Unassembled WGS sequence"/>
</dbReference>
<keyword evidence="1" id="KW-0472">Membrane</keyword>
<keyword evidence="3" id="KW-1185">Reference proteome</keyword>
<feature type="transmembrane region" description="Helical" evidence="1">
    <location>
        <begin position="47"/>
        <end position="65"/>
    </location>
</feature>
<name>A0A1W1HL30_9BACT</name>
<keyword evidence="1" id="KW-1133">Transmembrane helix</keyword>
<sequence length="69" mass="8156">MIMGDIGYWILDFGCPVLMFCFVKYTSVLDYFSNIITKEYIMTYPSFLPWKWIQFFILGSGWMAAMTVL</sequence>